<dbReference type="InterPro" id="IPR036390">
    <property type="entry name" value="WH_DNA-bd_sf"/>
</dbReference>
<evidence type="ECO:0000259" key="1">
    <source>
        <dbReference type="Pfam" id="PF01978"/>
    </source>
</evidence>
<sequence length="261" mass="29465">MNELIESLQQLGLTSYEAKVLIALTRYGSGTAADIHALSGIPRSAVYGVITKLKDKGIIEIQNTKPMRYKSIPPERVINILKEDYEKAILYSREQLEVIYHAMSEQTEEDAVWNISGVKNVNDKIVQMLESAREEIIFASSYQPLDRVIGVYPIMEGIKETVLKKISEGVRMRMTGRSKDVVADITKQFPGVEARSYDAESSHPLKGGILVIDDREILVVTIKDDSVPPSLTATWYNGKEQVDIFKHFIDAEWENSKPIEY</sequence>
<reference evidence="2 3" key="1">
    <citation type="journal article" date="2011" name="Appl. Environ. Microbiol.">
        <title>Methanogenic archaea isolated from Taiwan's Chelungpu fault.</title>
        <authorList>
            <person name="Wu S.Y."/>
            <person name="Lai M.C."/>
        </authorList>
    </citation>
    <scope>NUCLEOTIDE SEQUENCE [LARGE SCALE GENOMIC DNA]</scope>
    <source>
        <strain evidence="2 3">St545Mb</strain>
    </source>
</reference>
<feature type="domain" description="Transcription regulator TrmB N-terminal" evidence="1">
    <location>
        <begin position="8"/>
        <end position="75"/>
    </location>
</feature>
<keyword evidence="3" id="KW-1185">Reference proteome</keyword>
<dbReference type="SUPFAM" id="SSF46785">
    <property type="entry name" value="Winged helix' DNA-binding domain"/>
    <property type="match status" value="1"/>
</dbReference>
<dbReference type="RefSeq" id="WP_256622548.1">
    <property type="nucleotide sequence ID" value="NZ_JTEO01000004.1"/>
</dbReference>
<dbReference type="Pfam" id="PF01978">
    <property type="entry name" value="TrmB"/>
    <property type="match status" value="1"/>
</dbReference>
<dbReference type="PANTHER" id="PTHR34293:SF1">
    <property type="entry name" value="HTH-TYPE TRANSCRIPTIONAL REGULATOR TRMBL2"/>
    <property type="match status" value="1"/>
</dbReference>
<proteinExistence type="predicted"/>
<dbReference type="Gene3D" id="1.10.10.10">
    <property type="entry name" value="Winged helix-like DNA-binding domain superfamily/Winged helix DNA-binding domain"/>
    <property type="match status" value="1"/>
</dbReference>
<protein>
    <submittedName>
        <fullName evidence="2">Transcriptional regulator</fullName>
    </submittedName>
</protein>
<evidence type="ECO:0000313" key="3">
    <source>
        <dbReference type="Proteomes" id="UP001206983"/>
    </source>
</evidence>
<dbReference type="InterPro" id="IPR051797">
    <property type="entry name" value="TrmB-like"/>
</dbReference>
<evidence type="ECO:0000313" key="2">
    <source>
        <dbReference type="EMBL" id="MCQ6963203.1"/>
    </source>
</evidence>
<dbReference type="PANTHER" id="PTHR34293">
    <property type="entry name" value="HTH-TYPE TRANSCRIPTIONAL REGULATOR TRMBL2"/>
    <property type="match status" value="1"/>
</dbReference>
<dbReference type="InterPro" id="IPR036388">
    <property type="entry name" value="WH-like_DNA-bd_sf"/>
</dbReference>
<gene>
    <name evidence="2" type="ORF">PV02_06335</name>
</gene>
<dbReference type="InterPro" id="IPR002831">
    <property type="entry name" value="Tscrpt_reg_TrmB_N"/>
</dbReference>
<comment type="caution">
    <text evidence="2">The sequence shown here is derived from an EMBL/GenBank/DDBJ whole genome shotgun (WGS) entry which is preliminary data.</text>
</comment>
<dbReference type="EMBL" id="JTEO01000004">
    <property type="protein sequence ID" value="MCQ6963203.1"/>
    <property type="molecule type" value="Genomic_DNA"/>
</dbReference>
<accession>A0AAE3L1R1</accession>
<dbReference type="Proteomes" id="UP001206983">
    <property type="component" value="Unassembled WGS sequence"/>
</dbReference>
<name>A0AAE3L1R1_9EURY</name>
<organism evidence="2 3">
    <name type="scientific">Methanolobus chelungpuianus</name>
    <dbReference type="NCBI Taxonomy" id="502115"/>
    <lineage>
        <taxon>Archaea</taxon>
        <taxon>Methanobacteriati</taxon>
        <taxon>Methanobacteriota</taxon>
        <taxon>Stenosarchaea group</taxon>
        <taxon>Methanomicrobia</taxon>
        <taxon>Methanosarcinales</taxon>
        <taxon>Methanosarcinaceae</taxon>
        <taxon>Methanolobus</taxon>
    </lineage>
</organism>
<dbReference type="AlphaFoldDB" id="A0AAE3L1R1"/>